<sequence length="281" mass="29170">MRDQLAIPQVDIRTDVNNAVGDIVRFVPRAIAFIAILVIGWIIARLLARAVNGILERVGFDRAVERGGIKRALERSKYDASDIVAKLVFYAGVLFTLQLAFGVWGPNPVSSLINNIVGWLPRAAVAVIIIVVASAIASAVRDLLSSALGGLSYGRVLSDVAGWFIVALGVIAALNQIGVATTVTTPVLVAVLATVGGVIVVGVGGGLIRPMQTRLERALQKTEQEAGRGGAQQGGAQQGGAQQGRGDMRQPEPAGASAGGGDGHRSGDGVRRPHSQPAGRQ</sequence>
<name>A0ABV5D287_9ACTN</name>
<gene>
    <name evidence="3" type="ORF">AAFH96_35025</name>
</gene>
<evidence type="ECO:0000256" key="2">
    <source>
        <dbReference type="SAM" id="Phobius"/>
    </source>
</evidence>
<feature type="transmembrane region" description="Helical" evidence="2">
    <location>
        <begin position="124"/>
        <end position="144"/>
    </location>
</feature>
<dbReference type="InterPro" id="IPR008910">
    <property type="entry name" value="MSC_TM_helix"/>
</dbReference>
<feature type="transmembrane region" description="Helical" evidence="2">
    <location>
        <begin position="187"/>
        <end position="208"/>
    </location>
</feature>
<dbReference type="Gene3D" id="1.10.287.1260">
    <property type="match status" value="1"/>
</dbReference>
<proteinExistence type="predicted"/>
<organism evidence="3 4">
    <name type="scientific">Polymorphospora lycopeni</name>
    <dbReference type="NCBI Taxonomy" id="3140240"/>
    <lineage>
        <taxon>Bacteria</taxon>
        <taxon>Bacillati</taxon>
        <taxon>Actinomycetota</taxon>
        <taxon>Actinomycetes</taxon>
        <taxon>Micromonosporales</taxon>
        <taxon>Micromonosporaceae</taxon>
        <taxon>Polymorphospora</taxon>
    </lineage>
</organism>
<keyword evidence="2" id="KW-0472">Membrane</keyword>
<keyword evidence="2" id="KW-1133">Transmembrane helix</keyword>
<feature type="region of interest" description="Disordered" evidence="1">
    <location>
        <begin position="219"/>
        <end position="281"/>
    </location>
</feature>
<evidence type="ECO:0000313" key="4">
    <source>
        <dbReference type="Proteomes" id="UP001582793"/>
    </source>
</evidence>
<dbReference type="RefSeq" id="WP_375737075.1">
    <property type="nucleotide sequence ID" value="NZ_JBCGDC010000217.1"/>
</dbReference>
<feature type="compositionally biased region" description="Basic and acidic residues" evidence="1">
    <location>
        <begin position="262"/>
        <end position="271"/>
    </location>
</feature>
<dbReference type="Pfam" id="PF05552">
    <property type="entry name" value="MS_channel_1st_1"/>
    <property type="match status" value="2"/>
</dbReference>
<feature type="transmembrane region" description="Helical" evidence="2">
    <location>
        <begin position="83"/>
        <end position="104"/>
    </location>
</feature>
<evidence type="ECO:0000256" key="1">
    <source>
        <dbReference type="SAM" id="MobiDB-lite"/>
    </source>
</evidence>
<dbReference type="Proteomes" id="UP001582793">
    <property type="component" value="Unassembled WGS sequence"/>
</dbReference>
<keyword evidence="2" id="KW-0812">Transmembrane</keyword>
<comment type="caution">
    <text evidence="3">The sequence shown here is derived from an EMBL/GenBank/DDBJ whole genome shotgun (WGS) entry which is preliminary data.</text>
</comment>
<accession>A0ABV5D287</accession>
<feature type="transmembrane region" description="Helical" evidence="2">
    <location>
        <begin position="30"/>
        <end position="48"/>
    </location>
</feature>
<evidence type="ECO:0000313" key="3">
    <source>
        <dbReference type="EMBL" id="MFB6398250.1"/>
    </source>
</evidence>
<protein>
    <submittedName>
        <fullName evidence="3">Uncharacterized protein</fullName>
    </submittedName>
</protein>
<feature type="compositionally biased region" description="Gly residues" evidence="1">
    <location>
        <begin position="227"/>
        <end position="243"/>
    </location>
</feature>
<dbReference type="EMBL" id="JBCGDC010000217">
    <property type="protein sequence ID" value="MFB6398250.1"/>
    <property type="molecule type" value="Genomic_DNA"/>
</dbReference>
<reference evidence="3 4" key="1">
    <citation type="submission" date="2024-04" db="EMBL/GenBank/DDBJ databases">
        <title>Polymorphospora sp. isolated from Baiyangdian Lake in Xiong'an New Area.</title>
        <authorList>
            <person name="Zhang X."/>
            <person name="Liu J."/>
        </authorList>
    </citation>
    <scope>NUCLEOTIDE SEQUENCE [LARGE SCALE GENOMIC DNA]</scope>
    <source>
        <strain evidence="3 4">2-325</strain>
    </source>
</reference>
<feature type="transmembrane region" description="Helical" evidence="2">
    <location>
        <begin position="156"/>
        <end position="175"/>
    </location>
</feature>
<keyword evidence="4" id="KW-1185">Reference proteome</keyword>